<feature type="region of interest" description="Disordered" evidence="1">
    <location>
        <begin position="545"/>
        <end position="588"/>
    </location>
</feature>
<comment type="caution">
    <text evidence="2">The sequence shown here is derived from an EMBL/GenBank/DDBJ whole genome shotgun (WGS) entry which is preliminary data.</text>
</comment>
<organism evidence="2 3">
    <name type="scientific">Enterovirga rhinocerotis</name>
    <dbReference type="NCBI Taxonomy" id="1339210"/>
    <lineage>
        <taxon>Bacteria</taxon>
        <taxon>Pseudomonadati</taxon>
        <taxon>Pseudomonadota</taxon>
        <taxon>Alphaproteobacteria</taxon>
        <taxon>Hyphomicrobiales</taxon>
        <taxon>Methylobacteriaceae</taxon>
        <taxon>Enterovirga</taxon>
    </lineage>
</organism>
<feature type="region of interest" description="Disordered" evidence="1">
    <location>
        <begin position="1"/>
        <end position="21"/>
    </location>
</feature>
<protein>
    <submittedName>
        <fullName evidence="2">Uncharacterized protein</fullName>
    </submittedName>
</protein>
<dbReference type="Proteomes" id="UP000295122">
    <property type="component" value="Unassembled WGS sequence"/>
</dbReference>
<feature type="region of interest" description="Disordered" evidence="1">
    <location>
        <begin position="281"/>
        <end position="342"/>
    </location>
</feature>
<dbReference type="EMBL" id="SNZR01000003">
    <property type="protein sequence ID" value="TDR95678.1"/>
    <property type="molecule type" value="Genomic_DNA"/>
</dbReference>
<evidence type="ECO:0000256" key="1">
    <source>
        <dbReference type="SAM" id="MobiDB-lite"/>
    </source>
</evidence>
<proteinExistence type="predicted"/>
<feature type="compositionally biased region" description="Low complexity" evidence="1">
    <location>
        <begin position="546"/>
        <end position="555"/>
    </location>
</feature>
<dbReference type="AlphaFoldDB" id="A0A4R7CC12"/>
<evidence type="ECO:0000313" key="2">
    <source>
        <dbReference type="EMBL" id="TDR95678.1"/>
    </source>
</evidence>
<evidence type="ECO:0000313" key="3">
    <source>
        <dbReference type="Proteomes" id="UP000295122"/>
    </source>
</evidence>
<gene>
    <name evidence="2" type="ORF">EV668_0062</name>
</gene>
<feature type="compositionally biased region" description="Low complexity" evidence="1">
    <location>
        <begin position="452"/>
        <end position="461"/>
    </location>
</feature>
<feature type="compositionally biased region" description="Low complexity" evidence="1">
    <location>
        <begin position="316"/>
        <end position="334"/>
    </location>
</feature>
<feature type="region of interest" description="Disordered" evidence="1">
    <location>
        <begin position="738"/>
        <end position="787"/>
    </location>
</feature>
<keyword evidence="3" id="KW-1185">Reference proteome</keyword>
<reference evidence="2 3" key="1">
    <citation type="submission" date="2019-03" db="EMBL/GenBank/DDBJ databases">
        <title>Genomic Encyclopedia of Type Strains, Phase IV (KMG-IV): sequencing the most valuable type-strain genomes for metagenomic binning, comparative biology and taxonomic classification.</title>
        <authorList>
            <person name="Goeker M."/>
        </authorList>
    </citation>
    <scope>NUCLEOTIDE SEQUENCE [LARGE SCALE GENOMIC DNA]</scope>
    <source>
        <strain evidence="2 3">DSM 25903</strain>
    </source>
</reference>
<name>A0A4R7CC12_9HYPH</name>
<feature type="compositionally biased region" description="Polar residues" evidence="1">
    <location>
        <begin position="1"/>
        <end position="12"/>
    </location>
</feature>
<accession>A0A4R7CC12</accession>
<feature type="compositionally biased region" description="Polar residues" evidence="1">
    <location>
        <begin position="441"/>
        <end position="451"/>
    </location>
</feature>
<feature type="compositionally biased region" description="Basic and acidic residues" evidence="1">
    <location>
        <begin position="567"/>
        <end position="576"/>
    </location>
</feature>
<sequence length="787" mass="81684">MAAPSPATTTMMPFTWGSGGERLTPEAIRRRREIANALIKGGSDYSPIGHWTQGIARVAQALVGGYEARELNRAEGANAARSQELSNKGLSWLYGGGSTPSPDVPAAGASPVSLDPTAPVAGGGGAPVAAGDNSAFPTSLIGNESGGRWNAQNGHVGAGGLKGHFGRLQFGQARLQEAMAAGVMPQGTTPQQFMASPELQQAAERWHFGDIDRRIAGAGFDQLIGQNIGGVPVTLNGMRAAAHLGGFGGLTKLIQSGGRINARDANKTSLLDYMRRHGAPGGVLAGSAPQQVASGPIQDDPSVPSDGPGVPLGYNPAPSGSAAADASRVAADGGPRMVLSPQNPLFTPQQAMAGGASSSGQTPSPVAMALANPRDAAAGINWTSGVMTPSGVTRPPNPGDGIDWTNGVMTRSSPAADMPAEGARPVDFVIPPARPGGELTTVPSSGDQANTPAAGAQPVQQQAQPSKVAQALVAQTGGDPRVIAEMISSPYVDDATKQIGMLLLQQRMQSLQKDKPDWGVISKDDYGREQYGWIDKRRQAITPYNASSQAPSGPSAIPPAPPGVDPKAWRDAHSKQLAEGSATGNFDQETKLRSEFGKNLGTFADVHDAFGRVIASTQGRSTNPDDKSPAADIALVFGYMKMLDPGSVVREGEYATAKNAGGIPERVQNTYNQLLNGEFLTPKQRQDFVNQAQRVYGQARKKAEETAGVYRNLSKGYQVDANRVVTLPEALQAPVVDASATAQPGASAPTGSPAGSVARPTTQADFDRLPRGAVYVDPDDGKTYRKQ</sequence>
<feature type="region of interest" description="Disordered" evidence="1">
    <location>
        <begin position="433"/>
        <end position="461"/>
    </location>
</feature>